<keyword evidence="2" id="KW-1185">Reference proteome</keyword>
<dbReference type="AlphaFoldDB" id="A0A834JM75"/>
<gene>
    <name evidence="1" type="ORF">H0235_018121</name>
</gene>
<dbReference type="EMBL" id="JACSDY010000024">
    <property type="protein sequence ID" value="KAF7389637.1"/>
    <property type="molecule type" value="Genomic_DNA"/>
</dbReference>
<evidence type="ECO:0000313" key="2">
    <source>
        <dbReference type="Proteomes" id="UP000600918"/>
    </source>
</evidence>
<comment type="caution">
    <text evidence="1">The sequence shown here is derived from an EMBL/GenBank/DDBJ whole genome shotgun (WGS) entry which is preliminary data.</text>
</comment>
<reference evidence="1" key="1">
    <citation type="journal article" date="2020" name="G3 (Bethesda)">
        <title>High-Quality Assemblies for Three Invasive Social Wasps from the &lt;i&gt;Vespula&lt;/i&gt; Genus.</title>
        <authorList>
            <person name="Harrop T.W.R."/>
            <person name="Guhlin J."/>
            <person name="McLaughlin G.M."/>
            <person name="Permina E."/>
            <person name="Stockwell P."/>
            <person name="Gilligan J."/>
            <person name="Le Lec M.F."/>
            <person name="Gruber M.A.M."/>
            <person name="Quinn O."/>
            <person name="Lovegrove M."/>
            <person name="Duncan E.J."/>
            <person name="Remnant E.J."/>
            <person name="Van Eeckhoven J."/>
            <person name="Graham B."/>
            <person name="Knapp R.A."/>
            <person name="Langford K.W."/>
            <person name="Kronenberg Z."/>
            <person name="Press M.O."/>
            <person name="Eacker S.M."/>
            <person name="Wilson-Rankin E.E."/>
            <person name="Purcell J."/>
            <person name="Lester P.J."/>
            <person name="Dearden P.K."/>
        </authorList>
    </citation>
    <scope>NUCLEOTIDE SEQUENCE</scope>
    <source>
        <strain evidence="1">Volc-1</strain>
    </source>
</reference>
<name>A0A834JM75_VESPE</name>
<dbReference type="Proteomes" id="UP000600918">
    <property type="component" value="Unassembled WGS sequence"/>
</dbReference>
<organism evidence="1 2">
    <name type="scientific">Vespula pensylvanica</name>
    <name type="common">Western yellow jacket</name>
    <name type="synonym">Wasp</name>
    <dbReference type="NCBI Taxonomy" id="30213"/>
    <lineage>
        <taxon>Eukaryota</taxon>
        <taxon>Metazoa</taxon>
        <taxon>Ecdysozoa</taxon>
        <taxon>Arthropoda</taxon>
        <taxon>Hexapoda</taxon>
        <taxon>Insecta</taxon>
        <taxon>Pterygota</taxon>
        <taxon>Neoptera</taxon>
        <taxon>Endopterygota</taxon>
        <taxon>Hymenoptera</taxon>
        <taxon>Apocrita</taxon>
        <taxon>Aculeata</taxon>
        <taxon>Vespoidea</taxon>
        <taxon>Vespidae</taxon>
        <taxon>Vespinae</taxon>
        <taxon>Vespula</taxon>
    </lineage>
</organism>
<evidence type="ECO:0000313" key="1">
    <source>
        <dbReference type="EMBL" id="KAF7389637.1"/>
    </source>
</evidence>
<proteinExistence type="predicted"/>
<sequence>MKDVNSLNMTHLTPPAGMLFSDIVLRSQYNIPRKKIHLEYIGFLGHSMECIRADPSKVMIHAVSLVRAVERENGETTRVGRLNHSGRGYEVLRRRDWKWAYPDGRGWKRVCLDGRGCETRSMRF</sequence>
<accession>A0A834JM75</accession>
<protein>
    <submittedName>
        <fullName evidence="1">Uncharacterized protein</fullName>
    </submittedName>
</protein>